<proteinExistence type="predicted"/>
<sequence>MIELLVVIVIMVVISTVVFRISSYSMKMERAVAVENELQREARFIMEQISNIVRDGGTLEIVSLDESDITDDKIIVRDKNGVEKLSYQYKQLKLEPGGNILSDNIDQFDVTTGSEVKIKLVLKDKNNQYEVSTNVTNDFNNRVRTYDDFY</sequence>
<evidence type="ECO:0000313" key="2">
    <source>
        <dbReference type="Proteomes" id="UP001145069"/>
    </source>
</evidence>
<gene>
    <name evidence="1" type="ORF">NC799_08575</name>
</gene>
<dbReference type="Proteomes" id="UP001145069">
    <property type="component" value="Unassembled WGS sequence"/>
</dbReference>
<organism evidence="1 2">
    <name type="scientific">Aquibacillus salsiterrae</name>
    <dbReference type="NCBI Taxonomy" id="2950439"/>
    <lineage>
        <taxon>Bacteria</taxon>
        <taxon>Bacillati</taxon>
        <taxon>Bacillota</taxon>
        <taxon>Bacilli</taxon>
        <taxon>Bacillales</taxon>
        <taxon>Bacillaceae</taxon>
        <taxon>Aquibacillus</taxon>
    </lineage>
</organism>
<comment type="caution">
    <text evidence="1">The sequence shown here is derived from an EMBL/GenBank/DDBJ whole genome shotgun (WGS) entry which is preliminary data.</text>
</comment>
<protein>
    <submittedName>
        <fullName evidence="1">Uncharacterized protein</fullName>
    </submittedName>
</protein>
<evidence type="ECO:0000313" key="1">
    <source>
        <dbReference type="EMBL" id="MDC3416976.1"/>
    </source>
</evidence>
<dbReference type="AlphaFoldDB" id="A0A9X3WEH8"/>
<name>A0A9X3WEH8_9BACI</name>
<keyword evidence="2" id="KW-1185">Reference proteome</keyword>
<accession>A0A9X3WEH8</accession>
<reference evidence="1" key="1">
    <citation type="submission" date="2022-06" db="EMBL/GenBank/DDBJ databases">
        <title>Aquibacillus sp. a new bacterium isolated from soil saline samples.</title>
        <authorList>
            <person name="Galisteo C."/>
            <person name="De La Haba R."/>
            <person name="Sanchez-Porro C."/>
            <person name="Ventosa A."/>
        </authorList>
    </citation>
    <scope>NUCLEOTIDE SEQUENCE</scope>
    <source>
        <strain evidence="1">3ASR75-54</strain>
    </source>
</reference>
<dbReference type="EMBL" id="JAMQKC010000005">
    <property type="protein sequence ID" value="MDC3416976.1"/>
    <property type="molecule type" value="Genomic_DNA"/>
</dbReference>